<protein>
    <submittedName>
        <fullName evidence="1">Uncharacterized protein</fullName>
    </submittedName>
</protein>
<sequence>MYRHKYPAPDGICTNFPDPCIFSSKTNRIDRIFYNDPNISETKCSVQFIQFEFILFQGKKEAVKILNWYQSYQEIGKNSLKHNWKALESP</sequence>
<dbReference type="AlphaFoldDB" id="A0A1R1WZR8"/>
<reference evidence="2" key="1">
    <citation type="submission" date="2017-01" db="EMBL/GenBank/DDBJ databases">
        <authorList>
            <person name="Wang Y."/>
            <person name="White M."/>
            <person name="Kvist S."/>
            <person name="Moncalvo J.-M."/>
        </authorList>
    </citation>
    <scope>NUCLEOTIDE SEQUENCE [LARGE SCALE GENOMIC DNA]</scope>
    <source>
        <strain evidence="2">ID-206-W2</strain>
    </source>
</reference>
<name>A0A1R1WZR8_9FUNG</name>
<keyword evidence="2" id="KW-1185">Reference proteome</keyword>
<dbReference type="Proteomes" id="UP000187429">
    <property type="component" value="Unassembled WGS sequence"/>
</dbReference>
<organism evidence="1 2">
    <name type="scientific">Smittium culicis</name>
    <dbReference type="NCBI Taxonomy" id="133412"/>
    <lineage>
        <taxon>Eukaryota</taxon>
        <taxon>Fungi</taxon>
        <taxon>Fungi incertae sedis</taxon>
        <taxon>Zoopagomycota</taxon>
        <taxon>Kickxellomycotina</taxon>
        <taxon>Harpellomycetes</taxon>
        <taxon>Harpellales</taxon>
        <taxon>Legeriomycetaceae</taxon>
        <taxon>Smittium</taxon>
    </lineage>
</organism>
<accession>A0A1R1WZR8</accession>
<proteinExistence type="predicted"/>
<gene>
    <name evidence="1" type="ORF">AYI69_g11305</name>
</gene>
<dbReference type="EMBL" id="LSSM01007554">
    <property type="protein sequence ID" value="OMJ07837.1"/>
    <property type="molecule type" value="Genomic_DNA"/>
</dbReference>
<evidence type="ECO:0000313" key="2">
    <source>
        <dbReference type="Proteomes" id="UP000187429"/>
    </source>
</evidence>
<comment type="caution">
    <text evidence="1">The sequence shown here is derived from an EMBL/GenBank/DDBJ whole genome shotgun (WGS) entry which is preliminary data.</text>
</comment>
<evidence type="ECO:0000313" key="1">
    <source>
        <dbReference type="EMBL" id="OMJ07837.1"/>
    </source>
</evidence>